<dbReference type="AlphaFoldDB" id="V5SIT0"/>
<keyword evidence="1" id="KW-0732">Signal</keyword>
<evidence type="ECO:0000313" key="2">
    <source>
        <dbReference type="EMBL" id="AHB50397.1"/>
    </source>
</evidence>
<dbReference type="OrthoDB" id="7933916at2"/>
<dbReference type="STRING" id="1029756.W911_16025"/>
<dbReference type="Proteomes" id="UP000018542">
    <property type="component" value="Chromosome"/>
</dbReference>
<dbReference type="RefSeq" id="WP_023788505.1">
    <property type="nucleotide sequence ID" value="NC_022997.1"/>
</dbReference>
<proteinExistence type="predicted"/>
<keyword evidence="3" id="KW-1185">Reference proteome</keyword>
<dbReference type="EMBL" id="CP006912">
    <property type="protein sequence ID" value="AHB50397.1"/>
    <property type="molecule type" value="Genomic_DNA"/>
</dbReference>
<name>V5SIT0_9HYPH</name>
<feature type="chain" id="PRO_5004740776" evidence="1">
    <location>
        <begin position="21"/>
        <end position="84"/>
    </location>
</feature>
<sequence length="84" mass="8673">MRSLALSAVALAFVSGAAFAASEGKFSQATVNGITKSLEADGCKLGEIHSGDGFYTIAGSTCADGTYDVTVDTDFKITDKKKKD</sequence>
<reference evidence="2 3" key="1">
    <citation type="journal article" date="2014" name="Genome Announc.">
        <title>Complete Genome Sequence of Hyphomicrobium nitrativorans Strain NL23, a Denitrifying Bacterium Isolated from Biofilm of a Methanol-Fed Denitrification System Treating Seawater at the Montreal Biodome.</title>
        <authorList>
            <person name="Martineau C."/>
            <person name="Villeneuve C."/>
            <person name="Mauffrey F."/>
            <person name="Villemur R."/>
        </authorList>
    </citation>
    <scope>NUCLEOTIDE SEQUENCE [LARGE SCALE GENOMIC DNA]</scope>
    <source>
        <strain evidence="2">NL23</strain>
    </source>
</reference>
<dbReference type="HOGENOM" id="CLU_2523068_0_0_5"/>
<evidence type="ECO:0000313" key="3">
    <source>
        <dbReference type="Proteomes" id="UP000018542"/>
    </source>
</evidence>
<dbReference type="PATRIC" id="fig|1029756.8.peg.3339"/>
<organism evidence="2 3">
    <name type="scientific">Hyphomicrobium nitrativorans NL23</name>
    <dbReference type="NCBI Taxonomy" id="1029756"/>
    <lineage>
        <taxon>Bacteria</taxon>
        <taxon>Pseudomonadati</taxon>
        <taxon>Pseudomonadota</taxon>
        <taxon>Alphaproteobacteria</taxon>
        <taxon>Hyphomicrobiales</taxon>
        <taxon>Hyphomicrobiaceae</taxon>
        <taxon>Hyphomicrobium</taxon>
    </lineage>
</organism>
<evidence type="ECO:0000256" key="1">
    <source>
        <dbReference type="SAM" id="SignalP"/>
    </source>
</evidence>
<dbReference type="KEGG" id="hni:W911_16025"/>
<gene>
    <name evidence="2" type="ORF">W911_16025</name>
</gene>
<accession>V5SIT0</accession>
<feature type="signal peptide" evidence="1">
    <location>
        <begin position="1"/>
        <end position="20"/>
    </location>
</feature>
<protein>
    <submittedName>
        <fullName evidence="2">Uncharacterized protein</fullName>
    </submittedName>
</protein>